<feature type="transmembrane region" description="Helical" evidence="1">
    <location>
        <begin position="62"/>
        <end position="84"/>
    </location>
</feature>
<dbReference type="KEGG" id="mas:Mahau_0293"/>
<sequence>MAKRIIVYLSFGVLLFLSLFPYSFMRWILIIPMGFIAGMVILLLISLSLATSNIGATQKSDFSSIMGIVTDSFLLMIPFVIFSFLSQRLFYWSSASVFTPAGIMVCGSVAGMKITERNGRGKVSAFLGGLVSSVMSMGWTYLVQLMQGGMF</sequence>
<name>F3ZX61_MAHA5</name>
<dbReference type="Proteomes" id="UP000008457">
    <property type="component" value="Chromosome"/>
</dbReference>
<reference evidence="3" key="1">
    <citation type="submission" date="2010-11" db="EMBL/GenBank/DDBJ databases">
        <title>The complete genome of Mahella australiensis DSM 15567.</title>
        <authorList>
            <consortium name="US DOE Joint Genome Institute (JGI-PGF)"/>
            <person name="Lucas S."/>
            <person name="Copeland A."/>
            <person name="Lapidus A."/>
            <person name="Bruce D."/>
            <person name="Goodwin L."/>
            <person name="Pitluck S."/>
            <person name="Kyrpides N."/>
            <person name="Mavromatis K."/>
            <person name="Pagani I."/>
            <person name="Ivanova N."/>
            <person name="Teshima H."/>
            <person name="Brettin T."/>
            <person name="Detter J.C."/>
            <person name="Han C."/>
            <person name="Tapia R."/>
            <person name="Land M."/>
            <person name="Hauser L."/>
            <person name="Markowitz V."/>
            <person name="Cheng J.-F."/>
            <person name="Hugenholtz P."/>
            <person name="Woyke T."/>
            <person name="Wu D."/>
            <person name="Spring S."/>
            <person name="Pukall R."/>
            <person name="Steenblock K."/>
            <person name="Schneider S."/>
            <person name="Klenk H.-P."/>
            <person name="Eisen J.A."/>
        </authorList>
    </citation>
    <scope>NUCLEOTIDE SEQUENCE [LARGE SCALE GENOMIC DNA]</scope>
    <source>
        <strain evidence="3">DSM 15567 / CIP 107919 / 50-1 BON</strain>
    </source>
</reference>
<dbReference type="STRING" id="697281.Mahau_0293"/>
<keyword evidence="1" id="KW-1133">Transmembrane helix</keyword>
<evidence type="ECO:0000256" key="1">
    <source>
        <dbReference type="SAM" id="Phobius"/>
    </source>
</evidence>
<reference evidence="2 3" key="2">
    <citation type="journal article" date="2011" name="Stand. Genomic Sci.">
        <title>Complete genome sequence of Mahella australiensis type strain (50-1 BON).</title>
        <authorList>
            <person name="Sikorski J."/>
            <person name="Teshima H."/>
            <person name="Nolan M."/>
            <person name="Lucas S."/>
            <person name="Hammon N."/>
            <person name="Deshpande S."/>
            <person name="Cheng J.F."/>
            <person name="Pitluck S."/>
            <person name="Liolios K."/>
            <person name="Pagani I."/>
            <person name="Ivanova N."/>
            <person name="Huntemann M."/>
            <person name="Mavromatis K."/>
            <person name="Ovchinikova G."/>
            <person name="Pati A."/>
            <person name="Tapia R."/>
            <person name="Han C."/>
            <person name="Goodwin L."/>
            <person name="Chen A."/>
            <person name="Palaniappan K."/>
            <person name="Land M."/>
            <person name="Hauser L."/>
            <person name="Ngatchou-Djao O.D."/>
            <person name="Rohde M."/>
            <person name="Pukall R."/>
            <person name="Spring S."/>
            <person name="Abt B."/>
            <person name="Goker M."/>
            <person name="Detter J.C."/>
            <person name="Woyke T."/>
            <person name="Bristow J."/>
            <person name="Markowitz V."/>
            <person name="Hugenholtz P."/>
            <person name="Eisen J.A."/>
            <person name="Kyrpides N.C."/>
            <person name="Klenk H.P."/>
            <person name="Lapidus A."/>
        </authorList>
    </citation>
    <scope>NUCLEOTIDE SEQUENCE [LARGE SCALE GENOMIC DNA]</scope>
    <source>
        <strain evidence="3">DSM 15567 / CIP 107919 / 50-1 BON</strain>
    </source>
</reference>
<dbReference type="EMBL" id="CP002360">
    <property type="protein sequence ID" value="AEE95510.1"/>
    <property type="molecule type" value="Genomic_DNA"/>
</dbReference>
<keyword evidence="1" id="KW-0812">Transmembrane</keyword>
<evidence type="ECO:0000313" key="2">
    <source>
        <dbReference type="EMBL" id="AEE95510.1"/>
    </source>
</evidence>
<feature type="transmembrane region" description="Helical" evidence="1">
    <location>
        <begin position="5"/>
        <end position="24"/>
    </location>
</feature>
<dbReference type="RefSeq" id="WP_013779943.1">
    <property type="nucleotide sequence ID" value="NC_015520.1"/>
</dbReference>
<gene>
    <name evidence="2" type="ordered locus">Mahau_0293</name>
</gene>
<feature type="transmembrane region" description="Helical" evidence="1">
    <location>
        <begin position="90"/>
        <end position="111"/>
    </location>
</feature>
<keyword evidence="1" id="KW-0472">Membrane</keyword>
<feature type="transmembrane region" description="Helical" evidence="1">
    <location>
        <begin position="123"/>
        <end position="142"/>
    </location>
</feature>
<evidence type="ECO:0000313" key="3">
    <source>
        <dbReference type="Proteomes" id="UP000008457"/>
    </source>
</evidence>
<dbReference type="AlphaFoldDB" id="F3ZX61"/>
<dbReference type="HOGENOM" id="CLU_1729174_0_0_9"/>
<protein>
    <submittedName>
        <fullName evidence="2">Uncharacterized protein</fullName>
    </submittedName>
</protein>
<organism evidence="2 3">
    <name type="scientific">Mahella australiensis (strain DSM 15567 / CIP 107919 / 50-1 BON)</name>
    <dbReference type="NCBI Taxonomy" id="697281"/>
    <lineage>
        <taxon>Bacteria</taxon>
        <taxon>Bacillati</taxon>
        <taxon>Bacillota</taxon>
        <taxon>Clostridia</taxon>
        <taxon>Thermoanaerobacterales</taxon>
        <taxon>Thermoanaerobacterales Family IV. Incertae Sedis</taxon>
        <taxon>Mahella</taxon>
    </lineage>
</organism>
<proteinExistence type="predicted"/>
<keyword evidence="3" id="KW-1185">Reference proteome</keyword>
<feature type="transmembrane region" description="Helical" evidence="1">
    <location>
        <begin position="30"/>
        <end position="50"/>
    </location>
</feature>
<accession>F3ZX61</accession>